<protein>
    <submittedName>
        <fullName evidence="2">Glycosyl transferase family protein</fullName>
    </submittedName>
</protein>
<evidence type="ECO:0000313" key="3">
    <source>
        <dbReference type="Proteomes" id="UP000011971"/>
    </source>
</evidence>
<proteinExistence type="predicted"/>
<reference evidence="2 3" key="1">
    <citation type="journal article" date="2013" name="Gut Pathog.">
        <title>Draft genome of Ochrobactrum intermedium strain M86 isolated from non-ulcer dyspeptic individual from India.</title>
        <authorList>
            <person name="Kulkarni G."/>
            <person name="Dhotre D."/>
            <person name="Dharne M."/>
            <person name="Shetty S."/>
            <person name="Chowdhury S."/>
            <person name="Misra V."/>
            <person name="Misra S."/>
            <person name="Patole M."/>
            <person name="Shouche Y."/>
        </authorList>
    </citation>
    <scope>NUCLEOTIDE SEQUENCE [LARGE SCALE GENOMIC DNA]</scope>
    <source>
        <strain evidence="2 3">M86</strain>
    </source>
</reference>
<dbReference type="GO" id="GO:0016740">
    <property type="term" value="F:transferase activity"/>
    <property type="evidence" value="ECO:0007669"/>
    <property type="project" value="UniProtKB-KW"/>
</dbReference>
<dbReference type="Pfam" id="PF00535">
    <property type="entry name" value="Glycos_transf_2"/>
    <property type="match status" value="1"/>
</dbReference>
<dbReference type="InterPro" id="IPR050834">
    <property type="entry name" value="Glycosyltransf_2"/>
</dbReference>
<sequence>MLNRIYRSKYNLQFDHVSHTSNDDTITVAVSLYNYEKEILDCLESIKNQTYRNLSLMIVDDCSQKDNSLERAILWTKRNSERFVRATVVRHEFNQGLAQARNTAFAASDTRALFIMDADNMIYPRAIEVLAPWVLDEGYAAAYTQLEFFGDVSGLGYADYWSPDFFRENNYVDAMALISTSAWQTVRGYTTWKGGGKIMTSGASLLIAA</sequence>
<dbReference type="SUPFAM" id="SSF53448">
    <property type="entry name" value="Nucleotide-diphospho-sugar transferases"/>
    <property type="match status" value="1"/>
</dbReference>
<dbReference type="InterPro" id="IPR001173">
    <property type="entry name" value="Glyco_trans_2-like"/>
</dbReference>
<organism evidence="2 3">
    <name type="scientific">Brucella intermedia M86</name>
    <dbReference type="NCBI Taxonomy" id="1234597"/>
    <lineage>
        <taxon>Bacteria</taxon>
        <taxon>Pseudomonadati</taxon>
        <taxon>Pseudomonadota</taxon>
        <taxon>Alphaproteobacteria</taxon>
        <taxon>Hyphomicrobiales</taxon>
        <taxon>Brucellaceae</taxon>
        <taxon>Brucella/Ochrobactrum group</taxon>
        <taxon>Brucella</taxon>
    </lineage>
</organism>
<dbReference type="OrthoDB" id="174925at2"/>
<dbReference type="AlphaFoldDB" id="M5JJW3"/>
<dbReference type="EMBL" id="AOGE01000078">
    <property type="protein sequence ID" value="ELT46670.1"/>
    <property type="molecule type" value="Genomic_DNA"/>
</dbReference>
<dbReference type="PANTHER" id="PTHR43685:SF2">
    <property type="entry name" value="GLYCOSYLTRANSFERASE 2-LIKE DOMAIN-CONTAINING PROTEIN"/>
    <property type="match status" value="1"/>
</dbReference>
<gene>
    <name evidence="2" type="ORF">D584_23548</name>
</gene>
<feature type="domain" description="Glycosyltransferase 2-like" evidence="1">
    <location>
        <begin position="27"/>
        <end position="169"/>
    </location>
</feature>
<dbReference type="Proteomes" id="UP000011971">
    <property type="component" value="Unassembled WGS sequence"/>
</dbReference>
<name>M5JJW3_9HYPH</name>
<comment type="caution">
    <text evidence="2">The sequence shown here is derived from an EMBL/GenBank/DDBJ whole genome shotgun (WGS) entry which is preliminary data.</text>
</comment>
<evidence type="ECO:0000313" key="2">
    <source>
        <dbReference type="EMBL" id="ELT46670.1"/>
    </source>
</evidence>
<dbReference type="PANTHER" id="PTHR43685">
    <property type="entry name" value="GLYCOSYLTRANSFERASE"/>
    <property type="match status" value="1"/>
</dbReference>
<evidence type="ECO:0000259" key="1">
    <source>
        <dbReference type="Pfam" id="PF00535"/>
    </source>
</evidence>
<dbReference type="RefSeq" id="WP_006473146.1">
    <property type="nucleotide sequence ID" value="NZ_AOGE01000078.1"/>
</dbReference>
<dbReference type="CDD" id="cd00761">
    <property type="entry name" value="Glyco_tranf_GTA_type"/>
    <property type="match status" value="1"/>
</dbReference>
<dbReference type="InterPro" id="IPR029044">
    <property type="entry name" value="Nucleotide-diphossugar_trans"/>
</dbReference>
<dbReference type="Gene3D" id="3.90.550.10">
    <property type="entry name" value="Spore Coat Polysaccharide Biosynthesis Protein SpsA, Chain A"/>
    <property type="match status" value="1"/>
</dbReference>
<keyword evidence="2" id="KW-0808">Transferase</keyword>
<accession>M5JJW3</accession>